<keyword evidence="3" id="KW-0813">Transport</keyword>
<feature type="region of interest" description="Disordered" evidence="12">
    <location>
        <begin position="1712"/>
        <end position="1770"/>
    </location>
</feature>
<feature type="compositionally biased region" description="Acidic residues" evidence="12">
    <location>
        <begin position="1212"/>
        <end position="1222"/>
    </location>
</feature>
<dbReference type="InterPro" id="IPR037767">
    <property type="entry name" value="C2A_Mug190-like"/>
</dbReference>
<dbReference type="SUPFAM" id="SSF49562">
    <property type="entry name" value="C2 domain (Calcium/lipid-binding domain, CaLB)"/>
    <property type="match status" value="2"/>
</dbReference>
<feature type="compositionally biased region" description="Polar residues" evidence="12">
    <location>
        <begin position="1735"/>
        <end position="1746"/>
    </location>
</feature>
<dbReference type="GO" id="GO:0005789">
    <property type="term" value="C:endoplasmic reticulum membrane"/>
    <property type="evidence" value="ECO:0007669"/>
    <property type="project" value="UniProtKB-SubCell"/>
</dbReference>
<feature type="compositionally biased region" description="Basic and acidic residues" evidence="12">
    <location>
        <begin position="1754"/>
        <end position="1770"/>
    </location>
</feature>
<dbReference type="CDD" id="cd04052">
    <property type="entry name" value="C2B_Tricalbin-like"/>
    <property type="match status" value="1"/>
</dbReference>
<feature type="transmembrane region" description="Helical" evidence="13">
    <location>
        <begin position="1863"/>
        <end position="1881"/>
    </location>
</feature>
<dbReference type="InterPro" id="IPR002523">
    <property type="entry name" value="MgTranspt_CorA/ZnTranspt_ZntB"/>
</dbReference>
<feature type="region of interest" description="Disordered" evidence="12">
    <location>
        <begin position="1148"/>
        <end position="1233"/>
    </location>
</feature>
<evidence type="ECO:0000256" key="5">
    <source>
        <dbReference type="ARBA" id="ARBA00022692"/>
    </source>
</evidence>
<evidence type="ECO:0000256" key="12">
    <source>
        <dbReference type="SAM" id="MobiDB-lite"/>
    </source>
</evidence>
<evidence type="ECO:0000259" key="14">
    <source>
        <dbReference type="PROSITE" id="PS50004"/>
    </source>
</evidence>
<feature type="compositionally biased region" description="Basic and acidic residues" evidence="12">
    <location>
        <begin position="1195"/>
        <end position="1211"/>
    </location>
</feature>
<reference evidence="16" key="1">
    <citation type="submission" date="2023-06" db="EMBL/GenBank/DDBJ databases">
        <title>Genome-scale phylogeny and comparative genomics of the fungal order Sordariales.</title>
        <authorList>
            <consortium name="Lawrence Berkeley National Laboratory"/>
            <person name="Hensen N."/>
            <person name="Bonometti L."/>
            <person name="Westerberg I."/>
            <person name="Brannstrom I.O."/>
            <person name="Guillou S."/>
            <person name="Cros-Aarteil S."/>
            <person name="Calhoun S."/>
            <person name="Haridas S."/>
            <person name="Kuo A."/>
            <person name="Mondo S."/>
            <person name="Pangilinan J."/>
            <person name="Riley R."/>
            <person name="Labutti K."/>
            <person name="Andreopoulos B."/>
            <person name="Lipzen A."/>
            <person name="Chen C."/>
            <person name="Yanf M."/>
            <person name="Daum C."/>
            <person name="Ng V."/>
            <person name="Clum A."/>
            <person name="Steindorff A."/>
            <person name="Ohm R."/>
            <person name="Martin F."/>
            <person name="Silar P."/>
            <person name="Natvig D."/>
            <person name="Lalanne C."/>
            <person name="Gautier V."/>
            <person name="Ament-Velasquez S.L."/>
            <person name="Kruys A."/>
            <person name="Hutchinson M.I."/>
            <person name="Powell A.J."/>
            <person name="Barry K."/>
            <person name="Miller A.N."/>
            <person name="Grigoriev I.V."/>
            <person name="Debuchy R."/>
            <person name="Gladieux P."/>
            <person name="Thoren M.H."/>
            <person name="Johannesson H."/>
        </authorList>
    </citation>
    <scope>NUCLEOTIDE SEQUENCE</scope>
    <source>
        <strain evidence="16">SMH2532-1</strain>
    </source>
</reference>
<evidence type="ECO:0000256" key="4">
    <source>
        <dbReference type="ARBA" id="ARBA00022553"/>
    </source>
</evidence>
<feature type="compositionally biased region" description="Polar residues" evidence="12">
    <location>
        <begin position="2019"/>
        <end position="2041"/>
    </location>
</feature>
<evidence type="ECO:0000313" key="17">
    <source>
        <dbReference type="Proteomes" id="UP001174936"/>
    </source>
</evidence>
<keyword evidence="17" id="KW-1185">Reference proteome</keyword>
<feature type="region of interest" description="Disordered" evidence="12">
    <location>
        <begin position="212"/>
        <end position="231"/>
    </location>
</feature>
<feature type="compositionally biased region" description="Basic and acidic residues" evidence="12">
    <location>
        <begin position="212"/>
        <end position="226"/>
    </location>
</feature>
<evidence type="ECO:0000256" key="2">
    <source>
        <dbReference type="ARBA" id="ARBA00004586"/>
    </source>
</evidence>
<feature type="compositionally biased region" description="Basic and acidic residues" evidence="12">
    <location>
        <begin position="114"/>
        <end position="134"/>
    </location>
</feature>
<comment type="caution">
    <text evidence="16">The sequence shown here is derived from an EMBL/GenBank/DDBJ whole genome shotgun (WGS) entry which is preliminary data.</text>
</comment>
<dbReference type="PANTHER" id="PTHR47348">
    <property type="entry name" value="MEIOTICALLY UP-REGULATED GENE 190 PROTEIN"/>
    <property type="match status" value="1"/>
</dbReference>
<dbReference type="Gene3D" id="2.60.40.150">
    <property type="entry name" value="C2 domain"/>
    <property type="match status" value="2"/>
</dbReference>
<evidence type="ECO:0000256" key="10">
    <source>
        <dbReference type="ARBA" id="ARBA00023121"/>
    </source>
</evidence>
<comment type="subcellular location">
    <subcellularLocation>
        <location evidence="2">Endoplasmic reticulum membrane</location>
    </subcellularLocation>
    <subcellularLocation>
        <location evidence="1">Membrane</location>
        <topology evidence="1">Multi-pass membrane protein</topology>
    </subcellularLocation>
</comment>
<dbReference type="InterPro" id="IPR037765">
    <property type="entry name" value="C2B_Tricalbin"/>
</dbReference>
<accession>A0AA39YNT5</accession>
<evidence type="ECO:0000256" key="9">
    <source>
        <dbReference type="ARBA" id="ARBA00023055"/>
    </source>
</evidence>
<organism evidence="16 17">
    <name type="scientific">Cercophora newfieldiana</name>
    <dbReference type="NCBI Taxonomy" id="92897"/>
    <lineage>
        <taxon>Eukaryota</taxon>
        <taxon>Fungi</taxon>
        <taxon>Dikarya</taxon>
        <taxon>Ascomycota</taxon>
        <taxon>Pezizomycotina</taxon>
        <taxon>Sordariomycetes</taxon>
        <taxon>Sordariomycetidae</taxon>
        <taxon>Sordariales</taxon>
        <taxon>Lasiosphaeriaceae</taxon>
        <taxon>Cercophora</taxon>
    </lineage>
</organism>
<dbReference type="InterPro" id="IPR057349">
    <property type="entry name" value="C2_Mug190_3rd"/>
</dbReference>
<dbReference type="PROSITE" id="PS51847">
    <property type="entry name" value="SMP"/>
    <property type="match status" value="1"/>
</dbReference>
<dbReference type="PANTHER" id="PTHR47348:SF2">
    <property type="entry name" value="MEIOTICALLY UP-REGULATED 190 PROTEIN"/>
    <property type="match status" value="1"/>
</dbReference>
<feature type="compositionally biased region" description="Polar residues" evidence="12">
    <location>
        <begin position="423"/>
        <end position="433"/>
    </location>
</feature>
<feature type="domain" description="C2" evidence="14">
    <location>
        <begin position="812"/>
        <end position="949"/>
    </location>
</feature>
<dbReference type="GO" id="GO:0061817">
    <property type="term" value="P:endoplasmic reticulum-plasma membrane tethering"/>
    <property type="evidence" value="ECO:0007669"/>
    <property type="project" value="InterPro"/>
</dbReference>
<feature type="region of interest" description="Disordered" evidence="12">
    <location>
        <begin position="1974"/>
        <end position="2071"/>
    </location>
</feature>
<dbReference type="Pfam" id="PF25331">
    <property type="entry name" value="C2_Mug190_3rd"/>
    <property type="match status" value="1"/>
</dbReference>
<feature type="region of interest" description="Disordered" evidence="12">
    <location>
        <begin position="847"/>
        <end position="867"/>
    </location>
</feature>
<keyword evidence="9" id="KW-0445">Lipid transport</keyword>
<feature type="region of interest" description="Disordered" evidence="12">
    <location>
        <begin position="422"/>
        <end position="464"/>
    </location>
</feature>
<feature type="transmembrane region" description="Helical" evidence="13">
    <location>
        <begin position="1830"/>
        <end position="1851"/>
    </location>
</feature>
<protein>
    <submittedName>
        <fullName evidence="16">Uncharacterized protein</fullName>
    </submittedName>
</protein>
<feature type="transmembrane region" description="Helical" evidence="13">
    <location>
        <begin position="252"/>
        <end position="275"/>
    </location>
</feature>
<keyword evidence="6" id="KW-0677">Repeat</keyword>
<proteinExistence type="predicted"/>
<dbReference type="CDD" id="cd21676">
    <property type="entry name" value="SMP_Mug190"/>
    <property type="match status" value="1"/>
</dbReference>
<sequence>MDDFEERGPRRAYGGPYTAKHPVPTVRGYREHRAELKQREGQSNDIPSGESGEEGDSKQHSAESKPKRAYDSLKAIATDQDKPDGQSPYPTANRNAEGPPDESQPQQQPAVQGHGDDSHDSQDEEDSHQHDESKPAPSETVAGSIDPKQKRKTMKKAKRSGNGREVTDPVTHLPAVVHDMTDRDLHACPENEPGAGEDVHTLTGGECVKKDEQQMEDERTKGEKGLRGMRGLFPGPRVGEVKGDMVRAFQEAMLAVMGGIGLLAAVVAIGIGMLMRHGEDTGAWFGGQDTGRRPWLAVGVVISVVAGAVGAMLYGVQGWLSQKVDNILEDEVWDAARQQEIERNDSQIELPESVAWLNSLLASVWRLINPDLFAGLVDTLEDVMQASLPKVVRMVSVDDMGQGSEAFRILGIRWLPTGAAGQSVDSQGNLRQSKGNDRSVAGQGKQDEASGGDSKQDQDQQEIQEGMEAEEGDFVNLELAFSYRARTSGKSIKSKAKNAHLYLKFYLPGGIAVPVWVELRGIVGIMRLRLQLTPDPPFFQLCTLTFLGQPRADLSCVPLSKHSLNVMNVPLISSFVQSSIDAALAEYVAPKSLTLDLKDMLMGDDFKKDTIARGVVLVHIKKARGFKEGDGGIGPIKKGSSDSYVTVSWGKFGKPVACTRIIKEEQEPNWDEWAMVLVTPDEINAEETLRLQLWDSDKHTADDDLGRVELSLKELMHGSHTKNQMWDREDELRAEDPDENMPGTITWSVGYFSKAHIQQCQLNKQTFEPSIRSVDGIKKQVSEDAKKKLREAMLSRDVRDELRQQEAQDGKELEDMMIISAPPPEDLPSGILSIQIHNVTGLEVAKLNRSRSGEGEDREDEAEQSGELPDGYCTVILNHKKIYRTRTKPRNAKPFFNAGTERFVRDWRTTEVIVSVRDSREGENDPLLGVVYLPLRRVFAKRSQIMETYPLAGGIGYGRIRVSMVWRSVELNLPPELTGWDYGTLEVKGPIKVVDQLPAELKGCKLKLRTKIGKAKMYANQDQGIWKPKHDDESIFLGVTKRYASPVVIQFRDSSFMSEDNPAMAVLWLDTIPDEEERTVKVKVWKGGKHQLRRARGCANYTGMEDREEPLGEIELQVRFWRGLSGYHKVYAGKEKRGDVKGVMEVLDTVNDEKMGDESEESSSLRSWEEPSSSDSGTDSESESDGEFGPPKKRSSQEEIDKRKMLRKAGDSDDSSSDDEDDKGPVKTVKSFPSKIKDRASSLMDGSMGIGCSGALGWEEHGALLRAAGHRDSAMAIVQGVNATNISIQLQTPPIGHAPAWPPDAPAFKFQRLLEPGRFFSVISAPTTAGAPAMTMTPNEYGEYVKALAGKFPHLAPLNDFMLAVNPWRAEPDLVTVYDLSVRGTVSKVEFRHITRRTAMGPHNIIGDTTVLEAKLADTPEDLSTRVITVSHLAPITARILGARYNMRADFLNAHLPRQEVEPGAYAATASSLSLHINLMEAYWIDNVLSTFFFPEHVQKRPGFRITTTPFHNSSVLRPYLNWFYEPAALVPVPSDADRFRETLWFLSQQKVSIYIAREGNIQTVIILHYPPHVMHPWSGVDGKDMPVRKRDDTIAAPSEWLASRSNATTDNHNSNRPTNLGEHICSLLETHLPGAQDGSAVALQQVFAALRYSVTETTAQLRQRVDDLGVLYKWDDEQEKELNHGHHLLQMADTARNLEDSVRGVVGLLTRLPRGRPGLSPDTTSKPLRYESASGGSSEQPSESKPISAASRVHAEETPERPEVDILETATDKDPEAEWRCLKFQFEKALDTLERLTERARQLSQTRLVYMQIAESRKAIEQADSVRRLTTLAFIFIPLTYVASVFGADIAEMNDSRNAKNFAISSVTTTVATVLAALYVEQLLWPAFKDLMNKWRVNIFAKVEAVDEEEKTFDVLESIFLWRTYFWGPWHLNKSPENWAKLPLATLDYGRFQLRRLFEKFLRKKQKSDSDGENLLRHISLRAPATSKNETNHRVRKSQASGDEETLDSRTDPIRSFGGTQPSANDKNRGSKSSEATNLTAFPARAVVHGGYGEGAGNDVANTLLKRDAR</sequence>
<dbReference type="EMBL" id="JAULSV010000001">
    <property type="protein sequence ID" value="KAK0655031.1"/>
    <property type="molecule type" value="Genomic_DNA"/>
</dbReference>
<feature type="compositionally biased region" description="Basic and acidic residues" evidence="12">
    <location>
        <begin position="28"/>
        <end position="42"/>
    </location>
</feature>
<feature type="transmembrane region" description="Helical" evidence="13">
    <location>
        <begin position="295"/>
        <end position="316"/>
    </location>
</feature>
<evidence type="ECO:0000256" key="8">
    <source>
        <dbReference type="ARBA" id="ARBA00022989"/>
    </source>
</evidence>
<keyword evidence="11 13" id="KW-0472">Membrane</keyword>
<evidence type="ECO:0000256" key="7">
    <source>
        <dbReference type="ARBA" id="ARBA00022824"/>
    </source>
</evidence>
<evidence type="ECO:0000313" key="16">
    <source>
        <dbReference type="EMBL" id="KAK0655031.1"/>
    </source>
</evidence>
<dbReference type="CDD" id="cd04041">
    <property type="entry name" value="C2A_fungal"/>
    <property type="match status" value="1"/>
</dbReference>
<dbReference type="PROSITE" id="PS50004">
    <property type="entry name" value="C2"/>
    <property type="match status" value="2"/>
</dbReference>
<dbReference type="GO" id="GO:0008289">
    <property type="term" value="F:lipid binding"/>
    <property type="evidence" value="ECO:0007669"/>
    <property type="project" value="UniProtKB-KW"/>
</dbReference>
<name>A0AA39YNT5_9PEZI</name>
<dbReference type="InterPro" id="IPR000008">
    <property type="entry name" value="C2_dom"/>
</dbReference>
<dbReference type="SMART" id="SM00239">
    <property type="entry name" value="C2"/>
    <property type="match status" value="2"/>
</dbReference>
<dbReference type="Gene3D" id="1.20.58.340">
    <property type="entry name" value="Magnesium transport protein CorA, transmembrane region"/>
    <property type="match status" value="1"/>
</dbReference>
<evidence type="ECO:0000256" key="11">
    <source>
        <dbReference type="ARBA" id="ARBA00023136"/>
    </source>
</evidence>
<feature type="domain" description="SMP-LTD" evidence="15">
    <location>
        <begin position="350"/>
        <end position="598"/>
    </location>
</feature>
<evidence type="ECO:0000256" key="1">
    <source>
        <dbReference type="ARBA" id="ARBA00004141"/>
    </source>
</evidence>
<keyword evidence="4" id="KW-0597">Phosphoprotein</keyword>
<dbReference type="GO" id="GO:0006869">
    <property type="term" value="P:lipid transport"/>
    <property type="evidence" value="ECO:0007669"/>
    <property type="project" value="UniProtKB-KW"/>
</dbReference>
<dbReference type="InterPro" id="IPR035892">
    <property type="entry name" value="C2_domain_sf"/>
</dbReference>
<dbReference type="InterPro" id="IPR031468">
    <property type="entry name" value="SMP_LBD"/>
</dbReference>
<keyword evidence="8 13" id="KW-1133">Transmembrane helix</keyword>
<keyword evidence="5 13" id="KW-0812">Transmembrane</keyword>
<feature type="region of interest" description="Disordered" evidence="12">
    <location>
        <begin position="1"/>
        <end position="168"/>
    </location>
</feature>
<gene>
    <name evidence="16" type="ORF">B0T16DRAFT_384005</name>
</gene>
<dbReference type="Pfam" id="PF01544">
    <property type="entry name" value="CorA"/>
    <property type="match status" value="1"/>
</dbReference>
<keyword evidence="7" id="KW-0256">Endoplasmic reticulum</keyword>
<evidence type="ECO:0000256" key="6">
    <source>
        <dbReference type="ARBA" id="ARBA00022737"/>
    </source>
</evidence>
<dbReference type="Pfam" id="PF00168">
    <property type="entry name" value="C2"/>
    <property type="match status" value="2"/>
</dbReference>
<evidence type="ECO:0000256" key="13">
    <source>
        <dbReference type="SAM" id="Phobius"/>
    </source>
</evidence>
<feature type="domain" description="C2" evidence="14">
    <location>
        <begin position="596"/>
        <end position="727"/>
    </location>
</feature>
<dbReference type="SUPFAM" id="SSF144083">
    <property type="entry name" value="Magnesium transport protein CorA, transmembrane region"/>
    <property type="match status" value="1"/>
</dbReference>
<keyword evidence="10" id="KW-0446">Lipid-binding</keyword>
<dbReference type="Proteomes" id="UP001174936">
    <property type="component" value="Unassembled WGS sequence"/>
</dbReference>
<dbReference type="Pfam" id="PF25669">
    <property type="entry name" value="SMP_MUG190-like"/>
    <property type="match status" value="1"/>
</dbReference>
<feature type="compositionally biased region" description="Low complexity" evidence="12">
    <location>
        <begin position="1162"/>
        <end position="1177"/>
    </location>
</feature>
<evidence type="ECO:0000259" key="15">
    <source>
        <dbReference type="PROSITE" id="PS51847"/>
    </source>
</evidence>
<evidence type="ECO:0000256" key="3">
    <source>
        <dbReference type="ARBA" id="ARBA00022448"/>
    </source>
</evidence>
<feature type="compositionally biased region" description="Basic and acidic residues" evidence="12">
    <location>
        <begin position="55"/>
        <end position="71"/>
    </location>
</feature>
<dbReference type="InterPro" id="IPR045863">
    <property type="entry name" value="CorA_TM1_TM2"/>
</dbReference>
<feature type="compositionally biased region" description="Basic residues" evidence="12">
    <location>
        <begin position="149"/>
        <end position="161"/>
    </location>
</feature>
<dbReference type="GO" id="GO:0046873">
    <property type="term" value="F:metal ion transmembrane transporter activity"/>
    <property type="evidence" value="ECO:0007669"/>
    <property type="project" value="InterPro"/>
</dbReference>